<gene>
    <name evidence="1" type="ORF">ZEAMMB73_Zm00001d015421</name>
</gene>
<dbReference type="AlphaFoldDB" id="A0A1D6H1Q6"/>
<dbReference type="PANTHER" id="PTHR47693:SF1">
    <property type="entry name" value="BZIP TRANSCRIPTION FACTOR RISBZ3"/>
    <property type="match status" value="1"/>
</dbReference>
<evidence type="ECO:0000313" key="1">
    <source>
        <dbReference type="EMBL" id="AQK68812.1"/>
    </source>
</evidence>
<dbReference type="EMBL" id="CM000781">
    <property type="protein sequence ID" value="AQK68812.1"/>
    <property type="molecule type" value="Genomic_DNA"/>
</dbReference>
<dbReference type="InterPro" id="IPR044168">
    <property type="entry name" value="RISBZ3/4/5"/>
</dbReference>
<accession>A0A1D6H1Q6</accession>
<name>A0A1D6H1Q6_MAIZE</name>
<dbReference type="PANTHER" id="PTHR47693">
    <property type="entry name" value="BZIP TRANSCRIPTION FACTOR RISBZ3-RELATED"/>
    <property type="match status" value="1"/>
</dbReference>
<sequence length="97" mass="10222">MKKCPSELELEAFLRGREDATAAAAAAVAEQKPTHDDACFTGLSPAEQLQLQSSPLQSIAASLESLDNRMASEVTSCGGPGVDVWPWDHHSNGGLSK</sequence>
<dbReference type="ExpressionAtlas" id="A0A1D6H1Q6">
    <property type="expression patterns" value="baseline and differential"/>
</dbReference>
<organism evidence="1">
    <name type="scientific">Zea mays</name>
    <name type="common">Maize</name>
    <dbReference type="NCBI Taxonomy" id="4577"/>
    <lineage>
        <taxon>Eukaryota</taxon>
        <taxon>Viridiplantae</taxon>
        <taxon>Streptophyta</taxon>
        <taxon>Embryophyta</taxon>
        <taxon>Tracheophyta</taxon>
        <taxon>Spermatophyta</taxon>
        <taxon>Magnoliopsida</taxon>
        <taxon>Liliopsida</taxon>
        <taxon>Poales</taxon>
        <taxon>Poaceae</taxon>
        <taxon>PACMAD clade</taxon>
        <taxon>Panicoideae</taxon>
        <taxon>Andropogonodae</taxon>
        <taxon>Andropogoneae</taxon>
        <taxon>Tripsacinae</taxon>
        <taxon>Zea</taxon>
    </lineage>
</organism>
<dbReference type="GO" id="GO:0003700">
    <property type="term" value="F:DNA-binding transcription factor activity"/>
    <property type="evidence" value="ECO:0007669"/>
    <property type="project" value="InterPro"/>
</dbReference>
<reference evidence="1" key="1">
    <citation type="submission" date="2015-12" db="EMBL/GenBank/DDBJ databases">
        <title>Update maize B73 reference genome by single molecule sequencing technologies.</title>
        <authorList>
            <consortium name="Maize Genome Sequencing Project"/>
            <person name="Ware D."/>
        </authorList>
    </citation>
    <scope>NUCLEOTIDE SEQUENCE</scope>
    <source>
        <tissue evidence="1">Seedling</tissue>
    </source>
</reference>
<proteinExistence type="predicted"/>
<protein>
    <submittedName>
        <fullName evidence="1">Basic leucine zipper 9</fullName>
    </submittedName>
</protein>